<dbReference type="InterPro" id="IPR000772">
    <property type="entry name" value="Ricin_B_lectin"/>
</dbReference>
<dbReference type="GeneID" id="109487259"/>
<dbReference type="OrthoDB" id="5950832at2759"/>
<dbReference type="PROSITE" id="PS50231">
    <property type="entry name" value="RICIN_B_LECTIN"/>
    <property type="match status" value="1"/>
</dbReference>
<feature type="domain" description="Ricin B lectin" evidence="4">
    <location>
        <begin position="675"/>
        <end position="769"/>
    </location>
</feature>
<feature type="region of interest" description="Disordered" evidence="2">
    <location>
        <begin position="411"/>
        <end position="451"/>
    </location>
</feature>
<proteinExistence type="inferred from homology"/>
<feature type="compositionally biased region" description="Basic and acidic residues" evidence="2">
    <location>
        <begin position="74"/>
        <end position="87"/>
    </location>
</feature>
<dbReference type="Pfam" id="PF00652">
    <property type="entry name" value="Ricin_B_lectin"/>
    <property type="match status" value="1"/>
</dbReference>
<feature type="region of interest" description="Disordered" evidence="2">
    <location>
        <begin position="50"/>
        <end position="120"/>
    </location>
</feature>
<keyword evidence="3" id="KW-1133">Transmembrane helix</keyword>
<dbReference type="RefSeq" id="XP_019646797.1">
    <property type="nucleotide sequence ID" value="XM_019791238.1"/>
</dbReference>
<dbReference type="InterPro" id="IPR026845">
    <property type="entry name" value="NXPH/NXPE"/>
</dbReference>
<dbReference type="Proteomes" id="UP000515135">
    <property type="component" value="Unplaced"/>
</dbReference>
<feature type="domain" description="NXPE C-terminal" evidence="5">
    <location>
        <begin position="821"/>
        <end position="1053"/>
    </location>
</feature>
<evidence type="ECO:0000256" key="1">
    <source>
        <dbReference type="ARBA" id="ARBA00005431"/>
    </source>
</evidence>
<dbReference type="Pfam" id="PF06312">
    <property type="entry name" value="Neurexophilin"/>
    <property type="match status" value="1"/>
</dbReference>
<feature type="compositionally biased region" description="Polar residues" evidence="2">
    <location>
        <begin position="88"/>
        <end position="99"/>
    </location>
</feature>
<dbReference type="InterPro" id="IPR013783">
    <property type="entry name" value="Ig-like_fold"/>
</dbReference>
<feature type="transmembrane region" description="Helical" evidence="3">
    <location>
        <begin position="12"/>
        <end position="28"/>
    </location>
</feature>
<evidence type="ECO:0000256" key="2">
    <source>
        <dbReference type="SAM" id="MobiDB-lite"/>
    </source>
</evidence>
<dbReference type="Gene3D" id="2.60.40.10">
    <property type="entry name" value="Immunoglobulins"/>
    <property type="match status" value="1"/>
</dbReference>
<evidence type="ECO:0000259" key="4">
    <source>
        <dbReference type="Pfam" id="PF00652"/>
    </source>
</evidence>
<dbReference type="Gene3D" id="2.80.10.50">
    <property type="match status" value="1"/>
</dbReference>
<evidence type="ECO:0000313" key="6">
    <source>
        <dbReference type="Proteomes" id="UP000515135"/>
    </source>
</evidence>
<comment type="similarity">
    <text evidence="1">Belongs to the NXPE family.</text>
</comment>
<dbReference type="CDD" id="cd23417">
    <property type="entry name" value="beta-trefoil_Ricin_MytiLec-like"/>
    <property type="match status" value="1"/>
</dbReference>
<sequence>MRRGVARQRRAVVLLLVFAVVAIFFYYRKTQQMTLLSEVRGEAHIGIADQLDNGRETAGTTQPSGASRPVSTPSRKEYTLAGAREEQFSGTTVPHSSLLNAAAEDNAPRDGTGRDLTSPVKRSTFVPDHLVVEIHTVVKPVDYENRVVTVKKPATHSTRKTATGAENVAKEEIVASEGLLIDSAGNVAENPLIPDITHVATVPRSATRETQRFPIDDTLNFAQVVDGNAATTVQEPSKANVQESTAIDVHVATVAQLHKTTSSTTTTAAIIKRTDHADIIELNGSAKATHRPSEVSTQKASLDVHKSASIAPSESTTTAAAISEHIQAPSPSNEPSQVVVQQTTVRAQPFTEGAQRPYAMSAEEVRTNRTRSILQSASATSVSAVPQSVQTPSEHNKLADVAAENAVRSVTTLREESVPGKDENTPSTRTKPLPEVTRTTPTTPDPHQSPFDAMRSRLTSGRLSTVELLQPKDVYRIGEEVVVLVQTRDQMNRPKTRGGDYLKARMISDDVAASTPGAITDHANGTYTVRFRAGWSGTAAVQVHVIHPREALDVLRRLRNVERKRVNACSFPHDDGTEWTRCWTTPSRDPQEEECNFSHAPSGTDWYCKKPVRAPCSAIDVCSGGGLRPLEEIGVTETDKMLFNETFIDQAVMEGTTLWVQVTEQGVPCVIRHGSGNCLYATDPDVEGSDPLRRGVVLWPCTDSARQVFVLRHDGKIAHVDSGLCVGAIDDNSTDNGLVVLRDCESGGLQFRRTESRAIQDVATLRCLHPHLDVQVPLDGSPVRLAEGCDVVFEFMEDMSGLPKCEPGRAPSAGFYLHDNWYTYACRARQFPNRESVMKCLTNKSVYMYGDSTVRQWFDHLNGYLGLTRLMLLPGMQNCHIGPCGSHHNSTDTHLHMMFHNFPIYGNPFKYHRMVYISEELDRLQGGPEVAVVITIWFHFLMEPIHIYRKRIVAIRDAILRLHQRQPATLVLIKSGNMAFSSLWAPTHVGNYLMADDWMSEDLDRLQREVFSPTRAVFLDVWGMTACHRAQHDIHPPSVIVAAEVRLALAYICPT</sequence>
<dbReference type="SUPFAM" id="SSF50370">
    <property type="entry name" value="Ricin B-like lectins"/>
    <property type="match status" value="1"/>
</dbReference>
<dbReference type="KEGG" id="bbel:109487259"/>
<feature type="compositionally biased region" description="Basic and acidic residues" evidence="2">
    <location>
        <begin position="413"/>
        <end position="424"/>
    </location>
</feature>
<keyword evidence="6" id="KW-1185">Reference proteome</keyword>
<dbReference type="InterPro" id="IPR014756">
    <property type="entry name" value="Ig_E-set"/>
</dbReference>
<evidence type="ECO:0000259" key="5">
    <source>
        <dbReference type="Pfam" id="PF24536"/>
    </source>
</evidence>
<feature type="compositionally biased region" description="Polar residues" evidence="2">
    <location>
        <begin position="58"/>
        <end position="73"/>
    </location>
</feature>
<keyword evidence="3" id="KW-0472">Membrane</keyword>
<reference evidence="7" key="1">
    <citation type="submission" date="2025-08" db="UniProtKB">
        <authorList>
            <consortium name="RefSeq"/>
        </authorList>
    </citation>
    <scope>IDENTIFICATION</scope>
    <source>
        <tissue evidence="7">Gonad</tissue>
    </source>
</reference>
<evidence type="ECO:0000313" key="7">
    <source>
        <dbReference type="RefSeq" id="XP_019646797.1"/>
    </source>
</evidence>
<organism evidence="6 7">
    <name type="scientific">Branchiostoma belcheri</name>
    <name type="common">Amphioxus</name>
    <dbReference type="NCBI Taxonomy" id="7741"/>
    <lineage>
        <taxon>Eukaryota</taxon>
        <taxon>Metazoa</taxon>
        <taxon>Chordata</taxon>
        <taxon>Cephalochordata</taxon>
        <taxon>Leptocardii</taxon>
        <taxon>Amphioxiformes</taxon>
        <taxon>Branchiostomatidae</taxon>
        <taxon>Branchiostoma</taxon>
    </lineage>
</organism>
<dbReference type="SUPFAM" id="SSF81296">
    <property type="entry name" value="E set domains"/>
    <property type="match status" value="1"/>
</dbReference>
<evidence type="ECO:0000256" key="3">
    <source>
        <dbReference type="SAM" id="Phobius"/>
    </source>
</evidence>
<feature type="compositionally biased region" description="Polar residues" evidence="2">
    <location>
        <begin position="437"/>
        <end position="446"/>
    </location>
</feature>
<dbReference type="PANTHER" id="PTHR16165:SF5">
    <property type="entry name" value="NXPE FAMILY MEMBER 3"/>
    <property type="match status" value="1"/>
</dbReference>
<gene>
    <name evidence="7" type="primary">LOC109487259</name>
</gene>
<dbReference type="AlphaFoldDB" id="A0A6P5AUP3"/>
<protein>
    <submittedName>
        <fullName evidence="7">Uncharacterized protein LOC109487259</fullName>
    </submittedName>
</protein>
<keyword evidence="3" id="KW-0812">Transmembrane</keyword>
<dbReference type="Pfam" id="PF24536">
    <property type="entry name" value="NXPE4_C"/>
    <property type="match status" value="1"/>
</dbReference>
<name>A0A6P5AUP3_BRABE</name>
<dbReference type="InterPro" id="IPR035992">
    <property type="entry name" value="Ricin_B-like_lectins"/>
</dbReference>
<dbReference type="InterPro" id="IPR057106">
    <property type="entry name" value="NXPE4_C"/>
</dbReference>
<accession>A0A6P5AUP3</accession>
<dbReference type="PANTHER" id="PTHR16165">
    <property type="entry name" value="NXPE FAMILY MEMBER"/>
    <property type="match status" value="1"/>
</dbReference>